<keyword evidence="3" id="KW-1185">Reference proteome</keyword>
<dbReference type="KEGG" id="vg:55011813"/>
<dbReference type="EMBL" id="MK473373">
    <property type="protein sequence ID" value="QBJ04527.1"/>
    <property type="molecule type" value="Genomic_DNA"/>
</dbReference>
<accession>A0A481W6L4</accession>
<sequence>MKASTVAAVGTAVGVAAVVVVGLAINAAINYGQCQWYGYQTDRTVKYAMGVGCMVKKDTGWTPKAELRTEQ</sequence>
<proteinExistence type="predicted"/>
<keyword evidence="1" id="KW-0472">Membrane</keyword>
<name>A0A481W6L4_9CAUD</name>
<keyword evidence="1" id="KW-0812">Transmembrane</keyword>
<feature type="transmembrane region" description="Helical" evidence="1">
    <location>
        <begin position="6"/>
        <end position="29"/>
    </location>
</feature>
<evidence type="ECO:0000256" key="1">
    <source>
        <dbReference type="SAM" id="Phobius"/>
    </source>
</evidence>
<evidence type="ECO:0000313" key="2">
    <source>
        <dbReference type="EMBL" id="QBJ04527.1"/>
    </source>
</evidence>
<dbReference type="Proteomes" id="UP000293575">
    <property type="component" value="Segment"/>
</dbReference>
<keyword evidence="1" id="KW-1133">Transmembrane helix</keyword>
<protein>
    <submittedName>
        <fullName evidence="2">Uncharacterized protein</fullName>
    </submittedName>
</protein>
<evidence type="ECO:0000313" key="3">
    <source>
        <dbReference type="Proteomes" id="UP000293575"/>
    </source>
</evidence>
<dbReference type="RefSeq" id="YP_009820377.1">
    <property type="nucleotide sequence ID" value="NC_048166.1"/>
</dbReference>
<organism evidence="2 3">
    <name type="scientific">Pseudomonas phage Lana</name>
    <dbReference type="NCBI Taxonomy" id="2530172"/>
    <lineage>
        <taxon>Viruses</taxon>
        <taxon>Duplodnaviria</taxon>
        <taxon>Heunggongvirae</taxon>
        <taxon>Uroviricota</taxon>
        <taxon>Caudoviricetes</taxon>
        <taxon>Lanavirus</taxon>
        <taxon>Lanavirus lana</taxon>
    </lineage>
</organism>
<reference evidence="2" key="1">
    <citation type="submission" date="2019-01" db="EMBL/GenBank/DDBJ databases">
        <authorList>
            <person name="Hylling O."/>
            <person name="Carstens A.B."/>
            <person name="Hansen L.H."/>
        </authorList>
    </citation>
    <scope>NUCLEOTIDE SEQUENCE [LARGE SCALE GENOMIC DNA]</scope>
</reference>
<dbReference type="GeneID" id="55011813"/>